<dbReference type="FunFam" id="3.40.190.80:FF:000009">
    <property type="entry name" value="Fructose-1,6-bisphosphatase, chloroplastic"/>
    <property type="match status" value="1"/>
</dbReference>
<gene>
    <name evidence="11" type="primary">LOC108862890</name>
</gene>
<feature type="domain" description="Fructose-1-6-bisphosphatase class I N-terminal" evidence="8">
    <location>
        <begin position="123"/>
        <end position="302"/>
    </location>
</feature>
<dbReference type="Pfam" id="PF18913">
    <property type="entry name" value="FBPase_C"/>
    <property type="match status" value="1"/>
</dbReference>
<evidence type="ECO:0000256" key="1">
    <source>
        <dbReference type="ARBA" id="ARBA00001273"/>
    </source>
</evidence>
<name>A0A6J0P7N9_RAPSA</name>
<evidence type="ECO:0000313" key="10">
    <source>
        <dbReference type="Proteomes" id="UP000504610"/>
    </source>
</evidence>
<dbReference type="Proteomes" id="UP000504610">
    <property type="component" value="Chromosome 5"/>
</dbReference>
<keyword evidence="10" id="KW-1185">Reference proteome</keyword>
<comment type="similarity">
    <text evidence="2 7">Belongs to the FBPase class 1 family.</text>
</comment>
<comment type="catalytic activity">
    <reaction evidence="1">
        <text>beta-D-fructose 1,6-bisphosphate + H2O = beta-D-fructose 6-phosphate + phosphate</text>
        <dbReference type="Rhea" id="RHEA:11064"/>
        <dbReference type="ChEBI" id="CHEBI:15377"/>
        <dbReference type="ChEBI" id="CHEBI:32966"/>
        <dbReference type="ChEBI" id="CHEBI:43474"/>
        <dbReference type="ChEBI" id="CHEBI:57634"/>
        <dbReference type="EC" id="3.1.3.11"/>
    </reaction>
</comment>
<keyword evidence="4 7" id="KW-0378">Hydrolase</keyword>
<feature type="domain" description="Fructose-1-6-bisphosphatase class 1 C-terminal" evidence="9">
    <location>
        <begin position="307"/>
        <end position="429"/>
    </location>
</feature>
<protein>
    <recommendedName>
        <fullName evidence="3">fructose-bisphosphatase</fullName>
        <ecNumber evidence="3">3.1.3.11</ecNumber>
    </recommendedName>
    <alternativeName>
        <fullName evidence="6">D-fructose-1,6-bisphosphate 1-phosphohydrolase</fullName>
    </alternativeName>
</protein>
<dbReference type="Gene3D" id="3.30.540.10">
    <property type="entry name" value="Fructose-1,6-Bisphosphatase, subunit A, domain 1"/>
    <property type="match status" value="1"/>
</dbReference>
<dbReference type="GO" id="GO:0006000">
    <property type="term" value="P:fructose metabolic process"/>
    <property type="evidence" value="ECO:0007669"/>
    <property type="project" value="TreeGrafter"/>
</dbReference>
<dbReference type="EC" id="3.1.3.11" evidence="3"/>
<dbReference type="PANTHER" id="PTHR11556">
    <property type="entry name" value="FRUCTOSE-1,6-BISPHOSPHATASE-RELATED"/>
    <property type="match status" value="1"/>
</dbReference>
<dbReference type="GeneID" id="108862890"/>
<evidence type="ECO:0000256" key="2">
    <source>
        <dbReference type="ARBA" id="ARBA00010941"/>
    </source>
</evidence>
<dbReference type="KEGG" id="rsz:108862890"/>
<proteinExistence type="inferred from homology"/>
<accession>A0A6J0P7N9</accession>
<dbReference type="PRINTS" id="PR00115">
    <property type="entry name" value="F16BPHPHTASE"/>
</dbReference>
<dbReference type="InterPro" id="IPR044015">
    <property type="entry name" value="FBPase_C_dom"/>
</dbReference>
<dbReference type="RefSeq" id="XP_018492655.1">
    <property type="nucleotide sequence ID" value="XM_018637153.2"/>
</dbReference>
<dbReference type="AlphaFoldDB" id="A0A6J0P7N9"/>
<dbReference type="GO" id="GO:0006002">
    <property type="term" value="P:fructose 6-phosphate metabolic process"/>
    <property type="evidence" value="ECO:0007669"/>
    <property type="project" value="TreeGrafter"/>
</dbReference>
<dbReference type="InterPro" id="IPR028343">
    <property type="entry name" value="FBPtase"/>
</dbReference>
<reference evidence="10" key="1">
    <citation type="journal article" date="2019" name="Database">
        <title>The radish genome database (RadishGD): an integrated information resource for radish genomics.</title>
        <authorList>
            <person name="Yu H.J."/>
            <person name="Baek S."/>
            <person name="Lee Y.J."/>
            <person name="Cho A."/>
            <person name="Mun J.H."/>
        </authorList>
    </citation>
    <scope>NUCLEOTIDE SEQUENCE [LARGE SCALE GENOMIC DNA]</scope>
    <source>
        <strain evidence="10">cv. WK10039</strain>
    </source>
</reference>
<dbReference type="GO" id="GO:0006094">
    <property type="term" value="P:gluconeogenesis"/>
    <property type="evidence" value="ECO:0007669"/>
    <property type="project" value="TreeGrafter"/>
</dbReference>
<evidence type="ECO:0000256" key="4">
    <source>
        <dbReference type="ARBA" id="ARBA00022801"/>
    </source>
</evidence>
<dbReference type="HAMAP" id="MF_01855">
    <property type="entry name" value="FBPase_class1"/>
    <property type="match status" value="1"/>
</dbReference>
<dbReference type="Gene3D" id="3.40.190.80">
    <property type="match status" value="1"/>
</dbReference>
<dbReference type="FunFam" id="3.30.540.10:FF:000019">
    <property type="entry name" value="Fructose-1,6-bisphosphatase, chloroplastic"/>
    <property type="match status" value="1"/>
</dbReference>
<evidence type="ECO:0000256" key="3">
    <source>
        <dbReference type="ARBA" id="ARBA00013093"/>
    </source>
</evidence>
<keyword evidence="5 7" id="KW-0119">Carbohydrate metabolism</keyword>
<dbReference type="GO" id="GO:0005986">
    <property type="term" value="P:sucrose biosynthetic process"/>
    <property type="evidence" value="ECO:0007669"/>
    <property type="project" value="TreeGrafter"/>
</dbReference>
<evidence type="ECO:0000256" key="5">
    <source>
        <dbReference type="ARBA" id="ARBA00023277"/>
    </source>
</evidence>
<dbReference type="InterPro" id="IPR033391">
    <property type="entry name" value="FBPase_N"/>
</dbReference>
<dbReference type="PIRSF" id="PIRSF000904">
    <property type="entry name" value="FBPtase_SBPase"/>
    <property type="match status" value="1"/>
</dbReference>
<sequence length="443" mass="48470">MLWLWNPLPSSLETYPDETREFRECSEFRKIMQSLTLTLYPTSVSPPSLDLYPLRQTVPSVLFPPTAGYNRRGMASRSHGNSANFKSLAARQTSIGGGGDDDDGYCTLIDFAGNGGGGGREGTNVGDDLVVLLYHLQHACKRIASLVASPFNSSLGKLSLNSSTGSDRDAPKPLDIVSNDIILSSLRNSGKVAVMASEEDDTPTWIKDDGPYVVVVDPLDGSRNIDASIPTGTIFGIYNRLVELDHLPVEEKAELNSLQRGNRLVASGYVLYSSATILCVTLGSGTHAFTLDHSTGEFVLTHQNIKIPTRGQIYSVNDARYFDWPEGLRKYIDTVRQGKGQNPKKYSARYICSLVADLHRTLLYGGVAMNPRDHLRLVYEGNPLAFLVEQAGGKASDGKREILSIQPVKLHQRLPLFLGSVEDVTELEGYGDVQQTVNPGYEV</sequence>
<evidence type="ECO:0000259" key="9">
    <source>
        <dbReference type="Pfam" id="PF18913"/>
    </source>
</evidence>
<evidence type="ECO:0000256" key="7">
    <source>
        <dbReference type="RuleBase" id="RU000508"/>
    </source>
</evidence>
<dbReference type="PANTHER" id="PTHR11556:SF12">
    <property type="entry name" value="FRUCTOSE-BISPHOSPHATASE"/>
    <property type="match status" value="1"/>
</dbReference>
<evidence type="ECO:0000259" key="8">
    <source>
        <dbReference type="Pfam" id="PF00316"/>
    </source>
</evidence>
<reference evidence="11" key="2">
    <citation type="submission" date="2025-08" db="UniProtKB">
        <authorList>
            <consortium name="RefSeq"/>
        </authorList>
    </citation>
    <scope>IDENTIFICATION</scope>
    <source>
        <tissue evidence="11">Leaf</tissue>
    </source>
</reference>
<evidence type="ECO:0000313" key="11">
    <source>
        <dbReference type="RefSeq" id="XP_018492655.1"/>
    </source>
</evidence>
<dbReference type="OrthoDB" id="10256725at2759"/>
<dbReference type="GO" id="GO:0005829">
    <property type="term" value="C:cytosol"/>
    <property type="evidence" value="ECO:0007669"/>
    <property type="project" value="TreeGrafter"/>
</dbReference>
<dbReference type="CDD" id="cd00354">
    <property type="entry name" value="FBPase"/>
    <property type="match status" value="1"/>
</dbReference>
<dbReference type="Pfam" id="PF00316">
    <property type="entry name" value="FBPase"/>
    <property type="match status" value="1"/>
</dbReference>
<organism evidence="10 11">
    <name type="scientific">Raphanus sativus</name>
    <name type="common">Radish</name>
    <name type="synonym">Raphanus raphanistrum var. sativus</name>
    <dbReference type="NCBI Taxonomy" id="3726"/>
    <lineage>
        <taxon>Eukaryota</taxon>
        <taxon>Viridiplantae</taxon>
        <taxon>Streptophyta</taxon>
        <taxon>Embryophyta</taxon>
        <taxon>Tracheophyta</taxon>
        <taxon>Spermatophyta</taxon>
        <taxon>Magnoliopsida</taxon>
        <taxon>eudicotyledons</taxon>
        <taxon>Gunneridae</taxon>
        <taxon>Pentapetalae</taxon>
        <taxon>rosids</taxon>
        <taxon>malvids</taxon>
        <taxon>Brassicales</taxon>
        <taxon>Brassicaceae</taxon>
        <taxon>Brassiceae</taxon>
        <taxon>Raphanus</taxon>
    </lineage>
</organism>
<dbReference type="SUPFAM" id="SSF56655">
    <property type="entry name" value="Carbohydrate phosphatase"/>
    <property type="match status" value="1"/>
</dbReference>
<dbReference type="GO" id="GO:0030388">
    <property type="term" value="P:fructose 1,6-bisphosphate metabolic process"/>
    <property type="evidence" value="ECO:0007669"/>
    <property type="project" value="TreeGrafter"/>
</dbReference>
<dbReference type="InterPro" id="IPR000146">
    <property type="entry name" value="FBPase_class-1"/>
</dbReference>
<dbReference type="GO" id="GO:0042132">
    <property type="term" value="F:fructose 1,6-bisphosphate 1-phosphatase activity"/>
    <property type="evidence" value="ECO:0007669"/>
    <property type="project" value="UniProtKB-EC"/>
</dbReference>
<evidence type="ECO:0000256" key="6">
    <source>
        <dbReference type="ARBA" id="ARBA00032973"/>
    </source>
</evidence>
<dbReference type="PIRSF" id="PIRSF500210">
    <property type="entry name" value="FBPtase"/>
    <property type="match status" value="1"/>
</dbReference>